<dbReference type="InterPro" id="IPR002110">
    <property type="entry name" value="Ankyrin_rpt"/>
</dbReference>
<feature type="region of interest" description="Disordered" evidence="4">
    <location>
        <begin position="1403"/>
        <end position="1468"/>
    </location>
</feature>
<evidence type="ECO:0000313" key="6">
    <source>
        <dbReference type="EMBL" id="KAF5581079.1"/>
    </source>
</evidence>
<dbReference type="GO" id="GO:0016020">
    <property type="term" value="C:membrane"/>
    <property type="evidence" value="ECO:0007669"/>
    <property type="project" value="InterPro"/>
</dbReference>
<dbReference type="SMART" id="SM00248">
    <property type="entry name" value="ANK"/>
    <property type="match status" value="11"/>
</dbReference>
<dbReference type="Pfam" id="PF12796">
    <property type="entry name" value="Ank_2"/>
    <property type="match status" value="6"/>
</dbReference>
<feature type="repeat" description="ANK" evidence="3">
    <location>
        <begin position="299"/>
        <end position="331"/>
    </location>
</feature>
<feature type="compositionally biased region" description="Basic and acidic residues" evidence="4">
    <location>
        <begin position="32"/>
        <end position="43"/>
    </location>
</feature>
<dbReference type="GO" id="GO:0045944">
    <property type="term" value="P:positive regulation of transcription by RNA polymerase II"/>
    <property type="evidence" value="ECO:0007669"/>
    <property type="project" value="TreeGrafter"/>
</dbReference>
<dbReference type="SUPFAM" id="SSF48403">
    <property type="entry name" value="Ankyrin repeat"/>
    <property type="match status" value="2"/>
</dbReference>
<feature type="region of interest" description="Disordered" evidence="4">
    <location>
        <begin position="949"/>
        <end position="984"/>
    </location>
</feature>
<dbReference type="InterPro" id="IPR036770">
    <property type="entry name" value="Ankyrin_rpt-contain_sf"/>
</dbReference>
<evidence type="ECO:0000256" key="4">
    <source>
        <dbReference type="SAM" id="MobiDB-lite"/>
    </source>
</evidence>
<dbReference type="InterPro" id="IPR050663">
    <property type="entry name" value="Ankyrin-SOCS_Box"/>
</dbReference>
<feature type="compositionally biased region" description="Basic and acidic residues" evidence="4">
    <location>
        <begin position="437"/>
        <end position="447"/>
    </location>
</feature>
<dbReference type="PROSITE" id="PS50297">
    <property type="entry name" value="ANK_REP_REGION"/>
    <property type="match status" value="8"/>
</dbReference>
<keyword evidence="5" id="KW-0472">Membrane</keyword>
<gene>
    <name evidence="6" type="ORF">FPANT_9083</name>
</gene>
<accession>A0A8H5NWP1</accession>
<name>A0A8H5NWP1_9HYPO</name>
<feature type="compositionally biased region" description="Polar residues" evidence="4">
    <location>
        <begin position="1"/>
        <end position="10"/>
    </location>
</feature>
<proteinExistence type="predicted"/>
<evidence type="ECO:0000256" key="1">
    <source>
        <dbReference type="ARBA" id="ARBA00022737"/>
    </source>
</evidence>
<feature type="compositionally biased region" description="Basic residues" evidence="4">
    <location>
        <begin position="1445"/>
        <end position="1454"/>
    </location>
</feature>
<dbReference type="Pfam" id="PF01544">
    <property type="entry name" value="CorA"/>
    <property type="match status" value="1"/>
</dbReference>
<feature type="transmembrane region" description="Helical" evidence="5">
    <location>
        <begin position="1328"/>
        <end position="1350"/>
    </location>
</feature>
<dbReference type="Proteomes" id="UP000544095">
    <property type="component" value="Unassembled WGS sequence"/>
</dbReference>
<protein>
    <submittedName>
        <fullName evidence="6">Ankyrin unc44</fullName>
    </submittedName>
</protein>
<dbReference type="GO" id="GO:0046873">
    <property type="term" value="F:metal ion transmembrane transporter activity"/>
    <property type="evidence" value="ECO:0007669"/>
    <property type="project" value="InterPro"/>
</dbReference>
<sequence>MAGRTLTTNPDDGVVHDKDATVLEDPSGAGARRSDSNGSRAHEEDESDEPKLLPLHKKLLEIAEAEQPANEATLDEFRALLRGKASDINALDEDGRTALHIAIEHGLTTEARWIIDDEANIDIADNEGQQPLYLACEKGHTELVQLLLSKAANINAASHRDETPLTAACRNGHTKVVNLLLNERADTKISDKENWTPLHWASVGNHKEILARLLEVDKSNIDATMNVSDWTALNVAAYLGHKEIVSLLLSRNADLCIDNYSKWTPLMSATRRNHKEIVISILAHETRGRKRYLEMRDKRNNTPLHIASEEGFHDIATQLVGAGADCTAKDSHGMTPLHLSSFQNHSKIVELLLSETPVSVVDVNAEADDGRTSLHLASRQGNELIVKALFRKKASVDARNKTGMTPLHLASGANAEDRCLSDPDPVSPGPSSDNDPEWEKRNSEAKSGRHLQVVELLLQKGADASIKASNGHTALHYAAASGDYGRIRVLLERMGADKLSWGDWRDSPIHSALDGHDPRTAMEALLSKSEIKLAPFWEHDGRFQVIKKVLEDDKPRDIPRLILREVSGDDQKLPEESESWNLIQWAAYERLPRELSEQIDMARPDDEVYESIHNALLMTCNSNIAEELVSETSCARLIQVMGILITNSARTPENINAVKKASGVVEAYHTSSEEGVEKSRKNFDRRRQQMLPLLFPGPEVGMNELSSGNKADMAQENDKLEDAQQPSQSQFMHMPQNSETHTMKSLQDHTTERGKSPDSATRLQDILKDPPFNQISRSYKDEADYKPPVFKPKHLGIVAKAEATVVAFYKRESESGRIRRNRTLQTIVYGAGPTEAVGTAVGDLIDLKNKGFMHFNSELYTQQNLKLTWVHLPSTNMVWMNCLQDLLTTIMHNERYQTQEYSKARSFFRDSWVVVPDKESHSRMMRPQSVVRTKTQKADGEVVRVGEYSTNHPGKVEAVVADSKEGGKKRDNNRDSESHQPTKKHEFAHASAIYMPYLAYSSHCGELSETQDTKLKEAHQANQSLLDSYNGKDEQQHGSPTLDEWYYQFAQDDPEATNDQKQRNKSQVVSKYLKENEDERSASKGNRCTVVRVNQLWIWTIADNWIITSTSSPFDSSPDVLVDDILSVLSKQAEYGGSRAQPIFAADLVHVIVDHCIGSYERRPDDSRRISIGQTFSHYINRIGRKETNLFEDFRVWSLDENRRKTTNSKAHKQSPVEKVLLVAKEREAEHDPSHSRDISAQIEKATDLYCEIKDVRDEVNILKSVAQFQQIVQRGLFGKDVDESRFSSTYVVKDLKELDSIAERIQEAQSDVANRQATEATRQGKTVMTFTFATVLFLPLSFLSSLFALDVASFQQAPAWAFYVIFFVSIGISAILGCSVFWWDNIKLVKDTLLDIIQDSFERNSSPTSSPPKMPGQEGTASKDRERSDTTIDIKSKSKDSEKRFKKLFRRPRRGGDEETAESHAAT</sequence>
<dbReference type="Gene3D" id="1.20.58.340">
    <property type="entry name" value="Magnesium transport protein CorA, transmembrane region"/>
    <property type="match status" value="1"/>
</dbReference>
<feature type="repeat" description="ANK" evidence="3">
    <location>
        <begin position="94"/>
        <end position="126"/>
    </location>
</feature>
<keyword evidence="1" id="KW-0677">Repeat</keyword>
<feature type="compositionally biased region" description="Basic and acidic residues" evidence="4">
    <location>
        <begin position="1422"/>
        <end position="1444"/>
    </location>
</feature>
<comment type="caution">
    <text evidence="6">The sequence shown here is derived from an EMBL/GenBank/DDBJ whole genome shotgun (WGS) entry which is preliminary data.</text>
</comment>
<dbReference type="PRINTS" id="PR01415">
    <property type="entry name" value="ANKYRIN"/>
</dbReference>
<feature type="repeat" description="ANK" evidence="3">
    <location>
        <begin position="332"/>
        <end position="354"/>
    </location>
</feature>
<feature type="compositionally biased region" description="Basic and acidic residues" evidence="4">
    <location>
        <begin position="746"/>
        <end position="756"/>
    </location>
</feature>
<keyword evidence="2 3" id="KW-0040">ANK repeat</keyword>
<dbReference type="Gene3D" id="1.25.40.20">
    <property type="entry name" value="Ankyrin repeat-containing domain"/>
    <property type="match status" value="3"/>
</dbReference>
<reference evidence="6 7" key="1">
    <citation type="submission" date="2020-05" db="EMBL/GenBank/DDBJ databases">
        <title>Identification and distribution of gene clusters putatively required for synthesis of sphingolipid metabolism inhibitors in phylogenetically diverse species of the filamentous fungus Fusarium.</title>
        <authorList>
            <person name="Kim H.-S."/>
            <person name="Busman M."/>
            <person name="Brown D.W."/>
            <person name="Divon H."/>
            <person name="Uhlig S."/>
            <person name="Proctor R.H."/>
        </authorList>
    </citation>
    <scope>NUCLEOTIDE SEQUENCE [LARGE SCALE GENOMIC DNA]</scope>
    <source>
        <strain evidence="6 7">NRRL 25211</strain>
    </source>
</reference>
<feature type="repeat" description="ANK" evidence="3">
    <location>
        <begin position="228"/>
        <end position="260"/>
    </location>
</feature>
<feature type="compositionally biased region" description="Basic and acidic residues" evidence="4">
    <location>
        <begin position="962"/>
        <end position="984"/>
    </location>
</feature>
<feature type="repeat" description="ANK" evidence="3">
    <location>
        <begin position="127"/>
        <end position="159"/>
    </location>
</feature>
<keyword evidence="5" id="KW-1133">Transmembrane helix</keyword>
<feature type="repeat" description="ANK" evidence="3">
    <location>
        <begin position="160"/>
        <end position="192"/>
    </location>
</feature>
<feature type="region of interest" description="Disordered" evidence="4">
    <location>
        <begin position="1"/>
        <end position="51"/>
    </location>
</feature>
<feature type="region of interest" description="Disordered" evidence="4">
    <location>
        <begin position="404"/>
        <end position="447"/>
    </location>
</feature>
<dbReference type="PANTHER" id="PTHR24193">
    <property type="entry name" value="ANKYRIN REPEAT PROTEIN"/>
    <property type="match status" value="1"/>
</dbReference>
<dbReference type="InterPro" id="IPR002523">
    <property type="entry name" value="MgTranspt_CorA/ZnTranspt_ZntB"/>
</dbReference>
<organism evidence="6 7">
    <name type="scientific">Fusarium pseudoanthophilum</name>
    <dbReference type="NCBI Taxonomy" id="48495"/>
    <lineage>
        <taxon>Eukaryota</taxon>
        <taxon>Fungi</taxon>
        <taxon>Dikarya</taxon>
        <taxon>Ascomycota</taxon>
        <taxon>Pezizomycotina</taxon>
        <taxon>Sordariomycetes</taxon>
        <taxon>Hypocreomycetidae</taxon>
        <taxon>Hypocreales</taxon>
        <taxon>Nectriaceae</taxon>
        <taxon>Fusarium</taxon>
        <taxon>Fusarium fujikuroi species complex</taxon>
    </lineage>
</organism>
<dbReference type="GO" id="GO:0005634">
    <property type="term" value="C:nucleus"/>
    <property type="evidence" value="ECO:0007669"/>
    <property type="project" value="TreeGrafter"/>
</dbReference>
<dbReference type="EMBL" id="JAAOAR010000481">
    <property type="protein sequence ID" value="KAF5581079.1"/>
    <property type="molecule type" value="Genomic_DNA"/>
</dbReference>
<evidence type="ECO:0000256" key="2">
    <source>
        <dbReference type="ARBA" id="ARBA00023043"/>
    </source>
</evidence>
<dbReference type="PANTHER" id="PTHR24193:SF121">
    <property type="entry name" value="ADA2A-CONTAINING COMPLEX COMPONENT 3, ISOFORM D"/>
    <property type="match status" value="1"/>
</dbReference>
<dbReference type="GO" id="GO:0000976">
    <property type="term" value="F:transcription cis-regulatory region binding"/>
    <property type="evidence" value="ECO:0007669"/>
    <property type="project" value="TreeGrafter"/>
</dbReference>
<evidence type="ECO:0000313" key="7">
    <source>
        <dbReference type="Proteomes" id="UP000544095"/>
    </source>
</evidence>
<keyword evidence="5" id="KW-0812">Transmembrane</keyword>
<evidence type="ECO:0000256" key="5">
    <source>
        <dbReference type="SAM" id="Phobius"/>
    </source>
</evidence>
<feature type="transmembrane region" description="Helical" evidence="5">
    <location>
        <begin position="1362"/>
        <end position="1384"/>
    </location>
</feature>
<feature type="repeat" description="ANK" evidence="3">
    <location>
        <begin position="369"/>
        <end position="401"/>
    </location>
</feature>
<keyword evidence="7" id="KW-1185">Reference proteome</keyword>
<dbReference type="PROSITE" id="PS50088">
    <property type="entry name" value="ANK_REPEAT"/>
    <property type="match status" value="8"/>
</dbReference>
<feature type="compositionally biased region" description="Polar residues" evidence="4">
    <location>
        <begin position="724"/>
        <end position="745"/>
    </location>
</feature>
<evidence type="ECO:0000256" key="3">
    <source>
        <dbReference type="PROSITE-ProRule" id="PRU00023"/>
    </source>
</evidence>
<feature type="repeat" description="ANK" evidence="3">
    <location>
        <begin position="470"/>
        <end position="493"/>
    </location>
</feature>
<feature type="region of interest" description="Disordered" evidence="4">
    <location>
        <begin position="719"/>
        <end position="763"/>
    </location>
</feature>